<dbReference type="NCBIfam" id="TIGR02937">
    <property type="entry name" value="sigma70-ECF"/>
    <property type="match status" value="1"/>
</dbReference>
<dbReference type="InterPro" id="IPR013324">
    <property type="entry name" value="RNA_pol_sigma_r3/r4-like"/>
</dbReference>
<dbReference type="SUPFAM" id="SSF88946">
    <property type="entry name" value="Sigma2 domain of RNA polymerase sigma factors"/>
    <property type="match status" value="1"/>
</dbReference>
<dbReference type="GO" id="GO:0003677">
    <property type="term" value="F:DNA binding"/>
    <property type="evidence" value="ECO:0007669"/>
    <property type="project" value="InterPro"/>
</dbReference>
<dbReference type="PANTHER" id="PTHR43133:SF63">
    <property type="entry name" value="RNA POLYMERASE SIGMA FACTOR FECI-RELATED"/>
    <property type="match status" value="1"/>
</dbReference>
<evidence type="ECO:0000256" key="2">
    <source>
        <dbReference type="ARBA" id="ARBA00023015"/>
    </source>
</evidence>
<dbReference type="PANTHER" id="PTHR43133">
    <property type="entry name" value="RNA POLYMERASE ECF-TYPE SIGMA FACTO"/>
    <property type="match status" value="1"/>
</dbReference>
<dbReference type="GO" id="GO:0006352">
    <property type="term" value="P:DNA-templated transcription initiation"/>
    <property type="evidence" value="ECO:0007669"/>
    <property type="project" value="InterPro"/>
</dbReference>
<dbReference type="RefSeq" id="WP_207844929.1">
    <property type="nucleotide sequence ID" value="NZ_JAFVMH010000001.1"/>
</dbReference>
<proteinExistence type="inferred from homology"/>
<dbReference type="Pfam" id="PF04542">
    <property type="entry name" value="Sigma70_r2"/>
    <property type="match status" value="1"/>
</dbReference>
<keyword evidence="3" id="KW-0731">Sigma factor</keyword>
<dbReference type="EMBL" id="JAFVMH010000001">
    <property type="protein sequence ID" value="MBO1324297.1"/>
    <property type="molecule type" value="Genomic_DNA"/>
</dbReference>
<evidence type="ECO:0000259" key="5">
    <source>
        <dbReference type="Pfam" id="PF04542"/>
    </source>
</evidence>
<evidence type="ECO:0000256" key="4">
    <source>
        <dbReference type="ARBA" id="ARBA00023163"/>
    </source>
</evidence>
<dbReference type="GO" id="GO:0016987">
    <property type="term" value="F:sigma factor activity"/>
    <property type="evidence" value="ECO:0007669"/>
    <property type="project" value="UniProtKB-KW"/>
</dbReference>
<dbReference type="SUPFAM" id="SSF88659">
    <property type="entry name" value="Sigma3 and sigma4 domains of RNA polymerase sigma factors"/>
    <property type="match status" value="1"/>
</dbReference>
<evidence type="ECO:0000313" key="7">
    <source>
        <dbReference type="EMBL" id="MBO1324297.1"/>
    </source>
</evidence>
<keyword evidence="4" id="KW-0804">Transcription</keyword>
<dbReference type="Gene3D" id="1.10.10.10">
    <property type="entry name" value="Winged helix-like DNA-binding domain superfamily/Winged helix DNA-binding domain"/>
    <property type="match status" value="1"/>
</dbReference>
<dbReference type="InterPro" id="IPR013325">
    <property type="entry name" value="RNA_pol_sigma_r2"/>
</dbReference>
<feature type="domain" description="RNA polymerase sigma factor 70 region 4 type 2" evidence="6">
    <location>
        <begin position="103"/>
        <end position="155"/>
    </location>
</feature>
<comment type="similarity">
    <text evidence="1">Belongs to the sigma-70 factor family. ECF subfamily.</text>
</comment>
<dbReference type="Proteomes" id="UP000664073">
    <property type="component" value="Unassembled WGS sequence"/>
</dbReference>
<evidence type="ECO:0000256" key="1">
    <source>
        <dbReference type="ARBA" id="ARBA00010641"/>
    </source>
</evidence>
<evidence type="ECO:0000256" key="3">
    <source>
        <dbReference type="ARBA" id="ARBA00023082"/>
    </source>
</evidence>
<dbReference type="InterPro" id="IPR014284">
    <property type="entry name" value="RNA_pol_sigma-70_dom"/>
</dbReference>
<dbReference type="InterPro" id="IPR013249">
    <property type="entry name" value="RNA_pol_sigma70_r4_t2"/>
</dbReference>
<dbReference type="AlphaFoldDB" id="A0A939KPS1"/>
<gene>
    <name evidence="7" type="ORF">J2D77_03865</name>
</gene>
<dbReference type="InterPro" id="IPR036388">
    <property type="entry name" value="WH-like_DNA-bd_sf"/>
</dbReference>
<accession>A0A939KPS1</accession>
<dbReference type="InterPro" id="IPR007627">
    <property type="entry name" value="RNA_pol_sigma70_r2"/>
</dbReference>
<keyword evidence="8" id="KW-1185">Reference proteome</keyword>
<feature type="domain" description="RNA polymerase sigma-70 region 2" evidence="5">
    <location>
        <begin position="11"/>
        <end position="70"/>
    </location>
</feature>
<keyword evidence="2" id="KW-0805">Transcription regulation</keyword>
<protein>
    <submittedName>
        <fullName evidence="7">Sigma-70 family RNA polymerase sigma factor</fullName>
    </submittedName>
</protein>
<evidence type="ECO:0000313" key="8">
    <source>
        <dbReference type="Proteomes" id="UP000664073"/>
    </source>
</evidence>
<dbReference type="InterPro" id="IPR039425">
    <property type="entry name" value="RNA_pol_sigma-70-like"/>
</dbReference>
<sequence>MVQQTFISRRSDLIKYAETIVPNHGDDIVQEAWFRINRTVTATVDVIAPDSYLFRVVRNLAIDVKRKLGREAETTRDATPEEIAAVAGPTSPERDFLAAEQMRLLREAIDELPERTRIALEMRRSGQYRLKDIAEHLGVSIAMAHEIIARGIAHCRSRVRPPE</sequence>
<comment type="caution">
    <text evidence="7">The sequence shown here is derived from an EMBL/GenBank/DDBJ whole genome shotgun (WGS) entry which is preliminary data.</text>
</comment>
<evidence type="ECO:0000259" key="6">
    <source>
        <dbReference type="Pfam" id="PF08281"/>
    </source>
</evidence>
<dbReference type="Gene3D" id="1.10.1740.10">
    <property type="match status" value="1"/>
</dbReference>
<reference evidence="7" key="1">
    <citation type="submission" date="2021-03" db="EMBL/GenBank/DDBJ databases">
        <title>The complete genome sequence of Acetobacter sp. TBRC 12339.</title>
        <authorList>
            <person name="Charoenyingcharoen P."/>
            <person name="Yukphan P."/>
        </authorList>
    </citation>
    <scope>NUCLEOTIDE SEQUENCE</scope>
    <source>
        <strain evidence="7">TBRC 12339</strain>
    </source>
</reference>
<dbReference type="Pfam" id="PF08281">
    <property type="entry name" value="Sigma70_r4_2"/>
    <property type="match status" value="1"/>
</dbReference>
<name>A0A939KPS1_9PROT</name>
<organism evidence="7 8">
    <name type="scientific">Acetobacter garciniae</name>
    <dbReference type="NCBI Taxonomy" id="2817435"/>
    <lineage>
        <taxon>Bacteria</taxon>
        <taxon>Pseudomonadati</taxon>
        <taxon>Pseudomonadota</taxon>
        <taxon>Alphaproteobacteria</taxon>
        <taxon>Acetobacterales</taxon>
        <taxon>Acetobacteraceae</taxon>
        <taxon>Acetobacter</taxon>
    </lineage>
</organism>